<organism evidence="1 2">
    <name type="scientific">Acaulospora colombiana</name>
    <dbReference type="NCBI Taxonomy" id="27376"/>
    <lineage>
        <taxon>Eukaryota</taxon>
        <taxon>Fungi</taxon>
        <taxon>Fungi incertae sedis</taxon>
        <taxon>Mucoromycota</taxon>
        <taxon>Glomeromycotina</taxon>
        <taxon>Glomeromycetes</taxon>
        <taxon>Diversisporales</taxon>
        <taxon>Acaulosporaceae</taxon>
        <taxon>Acaulospora</taxon>
    </lineage>
</organism>
<evidence type="ECO:0000313" key="2">
    <source>
        <dbReference type="Proteomes" id="UP000789525"/>
    </source>
</evidence>
<reference evidence="1" key="1">
    <citation type="submission" date="2021-06" db="EMBL/GenBank/DDBJ databases">
        <authorList>
            <person name="Kallberg Y."/>
            <person name="Tangrot J."/>
            <person name="Rosling A."/>
        </authorList>
    </citation>
    <scope>NUCLEOTIDE SEQUENCE</scope>
    <source>
        <strain evidence="1">CL356</strain>
    </source>
</reference>
<keyword evidence="2" id="KW-1185">Reference proteome</keyword>
<proteinExistence type="predicted"/>
<accession>A0ACA9KDL2</accession>
<evidence type="ECO:0000313" key="1">
    <source>
        <dbReference type="EMBL" id="CAG8466887.1"/>
    </source>
</evidence>
<dbReference type="Proteomes" id="UP000789525">
    <property type="component" value="Unassembled WGS sequence"/>
</dbReference>
<gene>
    <name evidence="1" type="ORF">ACOLOM_LOCUS1419</name>
</gene>
<protein>
    <submittedName>
        <fullName evidence="1">15823_t:CDS:1</fullName>
    </submittedName>
</protein>
<name>A0ACA9KDL2_9GLOM</name>
<sequence length="311" mass="35657">MLQLVEKISVDSIVEKVKNGKFVSKDEVLRNWRETGEDDIVVGSSTISLKDPLGYTRIKIPCKSTRCSHIQCFDAYLFFQLNEQVPTWTCPVCNLSIGSWEDIVVDGYFSDILKNTPQDQETVSIDPNGIWTIPKKRVIDEPKFSMSKLISKKPRIDQPPQDVYIIDSSDEEKPLKKKQLSQTFDCKEIIDLTISSDEEEEPSKTFKDIATGTTIVNFPVKIEKKQEIPPQPISLNMPYSTPNYQSSSSHFNNYPVPHYYHPHQYEIPVVDAKSSIYYDNSESTLINTPGSLGESYEYYMSHDRHDYEGFV</sequence>
<comment type="caution">
    <text evidence="1">The sequence shown here is derived from an EMBL/GenBank/DDBJ whole genome shotgun (WGS) entry which is preliminary data.</text>
</comment>
<dbReference type="EMBL" id="CAJVPT010001662">
    <property type="protein sequence ID" value="CAG8466887.1"/>
    <property type="molecule type" value="Genomic_DNA"/>
</dbReference>